<proteinExistence type="evidence at transcript level"/>
<dbReference type="Gene3D" id="3.80.10.10">
    <property type="entry name" value="Ribonuclease Inhibitor"/>
    <property type="match status" value="1"/>
</dbReference>
<dbReference type="EMBL" id="GEFH01001977">
    <property type="protein sequence ID" value="JAP66604.1"/>
    <property type="molecule type" value="mRNA"/>
</dbReference>
<reference evidence="1" key="1">
    <citation type="journal article" date="2017" name="Ticks Tick Borne Dis.">
        <title>An insight into the sialome of Hyalomma excavatum.</title>
        <authorList>
            <person name="Ribeiro J.M."/>
            <person name="Slovak M."/>
            <person name="Francischetti I.M."/>
        </authorList>
    </citation>
    <scope>NUCLEOTIDE SEQUENCE</scope>
    <source>
        <strain evidence="1">Samish</strain>
        <tissue evidence="1">Salivary glands</tissue>
    </source>
</reference>
<accession>A0A131XGG5</accession>
<protein>
    <submittedName>
        <fullName evidence="1">Putative nlr family card domain protein</fullName>
    </submittedName>
</protein>
<dbReference type="PANTHER" id="PTHR47679">
    <property type="entry name" value="PROTEIN TORNADO 1"/>
    <property type="match status" value="1"/>
</dbReference>
<feature type="non-terminal residue" evidence="1">
    <location>
        <position position="1"/>
    </location>
</feature>
<dbReference type="InterPro" id="IPR032675">
    <property type="entry name" value="LRR_dom_sf"/>
</dbReference>
<evidence type="ECO:0000313" key="1">
    <source>
        <dbReference type="EMBL" id="JAP66604.1"/>
    </source>
</evidence>
<dbReference type="SUPFAM" id="SSF52047">
    <property type="entry name" value="RNI-like"/>
    <property type="match status" value="1"/>
</dbReference>
<sequence>CTKTDKTPFCKLQEHLDLCNHVLWHAQFQLREDECDPSELGLVRTPQTSGRHSWPALSKAGVSSAATALLHRLLVLHRCVVFIEIDGDVALCDFLLRALERNTSVRSLVIYDFSGNSSQYTAHSESSLCALASVPHVEKVMFRSTNGLPRHCTLFPAFRIDRAATSLRVLDVADLKLSHSAAVNLVSMLIKNDTVTDLAVGTSVFTLASTKSSASFIDFLAKARKRLRKLRLKCADFCSTAQLEKLVSAVAAVEVLEEFSVDMAIHGSEGIAIFADVVAHSSTLRSLSITLPKWWDISTFNDHISSEQCHSDDRSRRWASALEGNCTLRDFTVDLLGCSEEECRSFFRALSTSKGLQHVTVLRLLDKRCVNAMCRIIKDSNLAGRVVIKDHDLSSCNASELPNCSEVESVSLSGPLSNDAGNICRALSILASCTHVSTLCLHLNDRCLTSSLYTALSTYIRAANMLRDFQLYLDMHSSQGETVLFRALSSGITFGRFTFDGPLISGIYCQWLSEVIHSSRTLHQLSFSMDRGKDDGRFLHYLASKATENYNLLHVSVEGTCESDGYRKVLAEVTRRNSSLVARAACFVMGNSRTSYCARAIEFVSEHAKLAELVQEKAAVDEKQAREMVRRALASTKSLNGYMVAAGVVKDRVQCIAQPGVRIQIDQLNEYCWHHIRQYIKVADVLLI</sequence>
<name>A0A131XGG5_9ACAR</name>
<dbReference type="AlphaFoldDB" id="A0A131XGG5"/>
<dbReference type="PANTHER" id="PTHR47679:SF2">
    <property type="entry name" value="C-TERMINAL OF ROC (COR) DOMAIN-CONTAINING PROTEIN"/>
    <property type="match status" value="1"/>
</dbReference>
<organism evidence="1">
    <name type="scientific">Hyalomma excavatum</name>
    <dbReference type="NCBI Taxonomy" id="257692"/>
    <lineage>
        <taxon>Eukaryota</taxon>
        <taxon>Metazoa</taxon>
        <taxon>Ecdysozoa</taxon>
        <taxon>Arthropoda</taxon>
        <taxon>Chelicerata</taxon>
        <taxon>Arachnida</taxon>
        <taxon>Acari</taxon>
        <taxon>Parasitiformes</taxon>
        <taxon>Ixodida</taxon>
        <taxon>Ixodoidea</taxon>
        <taxon>Ixodidae</taxon>
        <taxon>Hyalomminae</taxon>
        <taxon>Hyalomma</taxon>
    </lineage>
</organism>